<organism evidence="2 3">
    <name type="scientific">Caballeronia mineralivorans PML1(12)</name>
    <dbReference type="NCBI Taxonomy" id="908627"/>
    <lineage>
        <taxon>Bacteria</taxon>
        <taxon>Pseudomonadati</taxon>
        <taxon>Pseudomonadota</taxon>
        <taxon>Betaproteobacteria</taxon>
        <taxon>Burkholderiales</taxon>
        <taxon>Burkholderiaceae</taxon>
        <taxon>Caballeronia</taxon>
    </lineage>
</organism>
<comment type="caution">
    <text evidence="2">The sequence shown here is derived from an EMBL/GenBank/DDBJ whole genome shotgun (WGS) entry which is preliminary data.</text>
</comment>
<dbReference type="Proteomes" id="UP000035963">
    <property type="component" value="Unassembled WGS sequence"/>
</dbReference>
<accession>A0A0J1CRN9</accession>
<dbReference type="EMBL" id="AEJF01000152">
    <property type="protein sequence ID" value="KLU23329.1"/>
    <property type="molecule type" value="Genomic_DNA"/>
</dbReference>
<dbReference type="OrthoDB" id="8951775at2"/>
<evidence type="ECO:0000256" key="1">
    <source>
        <dbReference type="SAM" id="SignalP"/>
    </source>
</evidence>
<protein>
    <recommendedName>
        <fullName evidence="4">Lipoprotein</fullName>
    </recommendedName>
</protein>
<proteinExistence type="predicted"/>
<dbReference type="PATRIC" id="fig|908627.4.peg.5692"/>
<reference evidence="2 3" key="1">
    <citation type="journal article" date="2015" name="Genome Announc.">
        <title>Draft Genome Sequence of Burkholderia sp. Strain PML1(12), an Ectomycorrhizosphere-Inhabiting Bacterium with Effective Mineral-Weathering Ability.</title>
        <authorList>
            <person name="Uroz S."/>
            <person name="Oger P."/>
        </authorList>
    </citation>
    <scope>NUCLEOTIDE SEQUENCE [LARGE SCALE GENOMIC DNA]</scope>
    <source>
        <strain evidence="3">PML1(12)</strain>
    </source>
</reference>
<keyword evidence="1" id="KW-0732">Signal</keyword>
<name>A0A0J1CRN9_9BURK</name>
<keyword evidence="3" id="KW-1185">Reference proteome</keyword>
<dbReference type="RefSeq" id="WP_047894964.1">
    <property type="nucleotide sequence ID" value="NZ_AEJF01000152.1"/>
</dbReference>
<feature type="chain" id="PRO_5005249080" description="Lipoprotein" evidence="1">
    <location>
        <begin position="28"/>
        <end position="483"/>
    </location>
</feature>
<dbReference type="AlphaFoldDB" id="A0A0J1CRN9"/>
<dbReference type="InterPro" id="IPR021340">
    <property type="entry name" value="DUF2957"/>
</dbReference>
<evidence type="ECO:0008006" key="4">
    <source>
        <dbReference type="Google" id="ProtNLM"/>
    </source>
</evidence>
<gene>
    <name evidence="2" type="ORF">EOS_25515</name>
</gene>
<evidence type="ECO:0000313" key="2">
    <source>
        <dbReference type="EMBL" id="KLU23329.1"/>
    </source>
</evidence>
<dbReference type="PROSITE" id="PS51257">
    <property type="entry name" value="PROKAR_LIPOPROTEIN"/>
    <property type="match status" value="1"/>
</dbReference>
<sequence>MSYAISKGLALALASAPLFVACGGGNADNPGPINTPQCSGASCGTQGAPAVGAGAGPLCPANADIVASTYLGGAGSGEIVSLNIDAVNMKYTLKWLESPIPLVTGTVNPTRKGTTIVGAVVHPPAGTLPTAEQTRCAFVLTPGGGLASDGSTYTTAAAFNQANPPTIFIGQGVAGGGIPGATVQYSGATLTADGVHAFPGVPPLFPVPNRHFDFYPFIGFSTVSTNVADLKGTYNALLYHLVPSNNYSTTTTQAQESFDAAGNCTVPVPASNTTCQTTGGAWTANASGSYFTSAVAPQVQGKRSSPALTALGFPAFPAVANANMVIGKINGAIVPIVARTGQVFVPSPLTPLNASASQVDDESGIAMLAANTVLKSGAFDGGYVGADSNFKYTATLLQGPVGSFINPTTQASETGFGMSYAQQLPGLIGVQDQKGGQGALISAGGLYGIFIAGSTVNGGLSSTSANADTPASPYFGIGALLSK</sequence>
<evidence type="ECO:0000313" key="3">
    <source>
        <dbReference type="Proteomes" id="UP000035963"/>
    </source>
</evidence>
<feature type="signal peptide" evidence="1">
    <location>
        <begin position="1"/>
        <end position="27"/>
    </location>
</feature>
<dbReference type="Pfam" id="PF11170">
    <property type="entry name" value="DUF2957"/>
    <property type="match status" value="1"/>
</dbReference>